<evidence type="ECO:0000256" key="1">
    <source>
        <dbReference type="SAM" id="MobiDB-lite"/>
    </source>
</evidence>
<sequence length="139" mass="15599">AVGETTRWAVEGLFGHLRDAMDHIESRVLHEASLSRDRDSKQPPSQQQAHSTTELDAGFDRLSSEQGDDIRDSYRFYQVTTRTMPDGSIETRKVLRGDGGLEETTVTRHFPGMERDDEITFGSNMPSPQKSSKDGNQQS</sequence>
<dbReference type="OrthoDB" id="5562606at2759"/>
<comment type="caution">
    <text evidence="2">The sequence shown here is derived from an EMBL/GenBank/DDBJ whole genome shotgun (WGS) entry which is preliminary data.</text>
</comment>
<dbReference type="AlphaFoldDB" id="A0A9W8LRJ6"/>
<accession>A0A9W8LRJ6</accession>
<gene>
    <name evidence="2" type="ORF">H4R20_004992</name>
</gene>
<reference evidence="2" key="1">
    <citation type="submission" date="2022-07" db="EMBL/GenBank/DDBJ databases">
        <title>Phylogenomic reconstructions and comparative analyses of Kickxellomycotina fungi.</title>
        <authorList>
            <person name="Reynolds N.K."/>
            <person name="Stajich J.E."/>
            <person name="Barry K."/>
            <person name="Grigoriev I.V."/>
            <person name="Crous P."/>
            <person name="Smith M.E."/>
        </authorList>
    </citation>
    <scope>NUCLEOTIDE SEQUENCE</scope>
    <source>
        <strain evidence="2">NRRL 1565</strain>
    </source>
</reference>
<feature type="compositionally biased region" description="Polar residues" evidence="1">
    <location>
        <begin position="42"/>
        <end position="54"/>
    </location>
</feature>
<feature type="non-terminal residue" evidence="2">
    <location>
        <position position="1"/>
    </location>
</feature>
<evidence type="ECO:0000313" key="3">
    <source>
        <dbReference type="Proteomes" id="UP001140094"/>
    </source>
</evidence>
<organism evidence="2 3">
    <name type="scientific">Coemansia guatemalensis</name>
    <dbReference type="NCBI Taxonomy" id="2761395"/>
    <lineage>
        <taxon>Eukaryota</taxon>
        <taxon>Fungi</taxon>
        <taxon>Fungi incertae sedis</taxon>
        <taxon>Zoopagomycota</taxon>
        <taxon>Kickxellomycotina</taxon>
        <taxon>Kickxellomycetes</taxon>
        <taxon>Kickxellales</taxon>
        <taxon>Kickxellaceae</taxon>
        <taxon>Coemansia</taxon>
    </lineage>
</organism>
<name>A0A9W8LRJ6_9FUNG</name>
<protein>
    <submittedName>
        <fullName evidence="2">Uncharacterized protein</fullName>
    </submittedName>
</protein>
<dbReference type="EMBL" id="JANBUO010001509">
    <property type="protein sequence ID" value="KAJ2797960.1"/>
    <property type="molecule type" value="Genomic_DNA"/>
</dbReference>
<evidence type="ECO:0000313" key="2">
    <source>
        <dbReference type="EMBL" id="KAJ2797960.1"/>
    </source>
</evidence>
<feature type="region of interest" description="Disordered" evidence="1">
    <location>
        <begin position="94"/>
        <end position="139"/>
    </location>
</feature>
<feature type="compositionally biased region" description="Basic and acidic residues" evidence="1">
    <location>
        <begin position="32"/>
        <end position="41"/>
    </location>
</feature>
<feature type="compositionally biased region" description="Basic and acidic residues" evidence="1">
    <location>
        <begin position="58"/>
        <end position="73"/>
    </location>
</feature>
<proteinExistence type="predicted"/>
<keyword evidence="3" id="KW-1185">Reference proteome</keyword>
<feature type="compositionally biased region" description="Polar residues" evidence="1">
    <location>
        <begin position="121"/>
        <end position="139"/>
    </location>
</feature>
<feature type="region of interest" description="Disordered" evidence="1">
    <location>
        <begin position="32"/>
        <end position="73"/>
    </location>
</feature>
<dbReference type="Proteomes" id="UP001140094">
    <property type="component" value="Unassembled WGS sequence"/>
</dbReference>